<dbReference type="InterPro" id="IPR036388">
    <property type="entry name" value="WH-like_DNA-bd_sf"/>
</dbReference>
<evidence type="ECO:0000313" key="5">
    <source>
        <dbReference type="EMBL" id="SDW79316.1"/>
    </source>
</evidence>
<dbReference type="InterPro" id="IPR000835">
    <property type="entry name" value="HTH_MarR-typ"/>
</dbReference>
<dbReference type="SUPFAM" id="SSF46785">
    <property type="entry name" value="Winged helix' DNA-binding domain"/>
    <property type="match status" value="1"/>
</dbReference>
<feature type="domain" description="HTH marR-type" evidence="4">
    <location>
        <begin position="22"/>
        <end position="157"/>
    </location>
</feature>
<evidence type="ECO:0000259" key="4">
    <source>
        <dbReference type="PROSITE" id="PS50995"/>
    </source>
</evidence>
<organism evidence="5 6">
    <name type="scientific">Amycolatopsis xylanica</name>
    <dbReference type="NCBI Taxonomy" id="589385"/>
    <lineage>
        <taxon>Bacteria</taxon>
        <taxon>Bacillati</taxon>
        <taxon>Actinomycetota</taxon>
        <taxon>Actinomycetes</taxon>
        <taxon>Pseudonocardiales</taxon>
        <taxon>Pseudonocardiaceae</taxon>
        <taxon>Amycolatopsis</taxon>
    </lineage>
</organism>
<name>A0A1H2WFR0_9PSEU</name>
<dbReference type="RefSeq" id="WP_425425955.1">
    <property type="nucleotide sequence ID" value="NZ_FNON01000001.1"/>
</dbReference>
<dbReference type="STRING" id="589385.SAMN05421504_1011521"/>
<keyword evidence="6" id="KW-1185">Reference proteome</keyword>
<evidence type="ECO:0000313" key="6">
    <source>
        <dbReference type="Proteomes" id="UP000199515"/>
    </source>
</evidence>
<dbReference type="Pfam" id="PF12802">
    <property type="entry name" value="MarR_2"/>
    <property type="match status" value="1"/>
</dbReference>
<keyword evidence="2 5" id="KW-0238">DNA-binding</keyword>
<dbReference type="GO" id="GO:0003677">
    <property type="term" value="F:DNA binding"/>
    <property type="evidence" value="ECO:0007669"/>
    <property type="project" value="UniProtKB-KW"/>
</dbReference>
<keyword evidence="3" id="KW-0804">Transcription</keyword>
<gene>
    <name evidence="5" type="ORF">SAMN05421504_1011521</name>
</gene>
<sequence length="166" mass="18691">MDAVDLVLEAWQRERPDLDFWPVGVVGRVQRLSRLLDQEIKTFAARHGLDQGEVDVLMTLRRAGEPFELSAGALLKTSMVTSGAITARIDRMEAKSLVERVRDGNDRRSVRVRLTEHGNEVVDTLVGEHLANEERLLRGLDRGELDQLARSLRTLLESLGDRGVRL</sequence>
<keyword evidence="1" id="KW-0805">Transcription regulation</keyword>
<protein>
    <submittedName>
        <fullName evidence="5">DNA-binding transcriptional regulator, MarR family</fullName>
    </submittedName>
</protein>
<dbReference type="PROSITE" id="PS50995">
    <property type="entry name" value="HTH_MARR_2"/>
    <property type="match status" value="1"/>
</dbReference>
<dbReference type="SMART" id="SM00347">
    <property type="entry name" value="HTH_MARR"/>
    <property type="match status" value="1"/>
</dbReference>
<dbReference type="EMBL" id="FNON01000001">
    <property type="protein sequence ID" value="SDW79316.1"/>
    <property type="molecule type" value="Genomic_DNA"/>
</dbReference>
<proteinExistence type="predicted"/>
<dbReference type="AlphaFoldDB" id="A0A1H2WFR0"/>
<accession>A0A1H2WFR0</accession>
<dbReference type="InterPro" id="IPR036390">
    <property type="entry name" value="WH_DNA-bd_sf"/>
</dbReference>
<dbReference type="Gene3D" id="1.10.10.10">
    <property type="entry name" value="Winged helix-like DNA-binding domain superfamily/Winged helix DNA-binding domain"/>
    <property type="match status" value="1"/>
</dbReference>
<dbReference type="Proteomes" id="UP000199515">
    <property type="component" value="Unassembled WGS sequence"/>
</dbReference>
<dbReference type="PRINTS" id="PR00598">
    <property type="entry name" value="HTHMARR"/>
</dbReference>
<dbReference type="PANTHER" id="PTHR42756:SF1">
    <property type="entry name" value="TRANSCRIPTIONAL REPRESSOR OF EMRAB OPERON"/>
    <property type="match status" value="1"/>
</dbReference>
<evidence type="ECO:0000256" key="2">
    <source>
        <dbReference type="ARBA" id="ARBA00023125"/>
    </source>
</evidence>
<dbReference type="PANTHER" id="PTHR42756">
    <property type="entry name" value="TRANSCRIPTIONAL REGULATOR, MARR"/>
    <property type="match status" value="1"/>
</dbReference>
<reference evidence="5 6" key="1">
    <citation type="submission" date="2016-10" db="EMBL/GenBank/DDBJ databases">
        <authorList>
            <person name="de Groot N.N."/>
        </authorList>
    </citation>
    <scope>NUCLEOTIDE SEQUENCE [LARGE SCALE GENOMIC DNA]</scope>
    <source>
        <strain evidence="5 6">CPCC 202699</strain>
    </source>
</reference>
<dbReference type="GO" id="GO:0003700">
    <property type="term" value="F:DNA-binding transcription factor activity"/>
    <property type="evidence" value="ECO:0007669"/>
    <property type="project" value="InterPro"/>
</dbReference>
<evidence type="ECO:0000256" key="3">
    <source>
        <dbReference type="ARBA" id="ARBA00023163"/>
    </source>
</evidence>
<evidence type="ECO:0000256" key="1">
    <source>
        <dbReference type="ARBA" id="ARBA00023015"/>
    </source>
</evidence>